<dbReference type="RefSeq" id="XP_025370836.1">
    <property type="nucleotide sequence ID" value="XM_025517513.1"/>
</dbReference>
<dbReference type="Proteomes" id="UP000245783">
    <property type="component" value="Unassembled WGS sequence"/>
</dbReference>
<gene>
    <name evidence="1" type="ORF">IE81DRAFT_64875</name>
</gene>
<dbReference type="AlphaFoldDB" id="A0A316W1E6"/>
<evidence type="ECO:0000313" key="1">
    <source>
        <dbReference type="EMBL" id="PWN43676.1"/>
    </source>
</evidence>
<organism evidence="1 2">
    <name type="scientific">Ceraceosorus guamensis</name>
    <dbReference type="NCBI Taxonomy" id="1522189"/>
    <lineage>
        <taxon>Eukaryota</taxon>
        <taxon>Fungi</taxon>
        <taxon>Dikarya</taxon>
        <taxon>Basidiomycota</taxon>
        <taxon>Ustilaginomycotina</taxon>
        <taxon>Exobasidiomycetes</taxon>
        <taxon>Ceraceosorales</taxon>
        <taxon>Ceraceosoraceae</taxon>
        <taxon>Ceraceosorus</taxon>
    </lineage>
</organism>
<name>A0A316W1E6_9BASI</name>
<dbReference type="GeneID" id="37039383"/>
<proteinExistence type="predicted"/>
<reference evidence="1 2" key="1">
    <citation type="journal article" date="2018" name="Mol. Biol. Evol.">
        <title>Broad Genomic Sampling Reveals a Smut Pathogenic Ancestry of the Fungal Clade Ustilaginomycotina.</title>
        <authorList>
            <person name="Kijpornyongpan T."/>
            <person name="Mondo S.J."/>
            <person name="Barry K."/>
            <person name="Sandor L."/>
            <person name="Lee J."/>
            <person name="Lipzen A."/>
            <person name="Pangilinan J."/>
            <person name="LaButti K."/>
            <person name="Hainaut M."/>
            <person name="Henrissat B."/>
            <person name="Grigoriev I.V."/>
            <person name="Spatafora J.W."/>
            <person name="Aime M.C."/>
        </authorList>
    </citation>
    <scope>NUCLEOTIDE SEQUENCE [LARGE SCALE GENOMIC DNA]</scope>
    <source>
        <strain evidence="1 2">MCA 4658</strain>
    </source>
</reference>
<keyword evidence="2" id="KW-1185">Reference proteome</keyword>
<dbReference type="EMBL" id="KZ819367">
    <property type="protein sequence ID" value="PWN43676.1"/>
    <property type="molecule type" value="Genomic_DNA"/>
</dbReference>
<evidence type="ECO:0000313" key="2">
    <source>
        <dbReference type="Proteomes" id="UP000245783"/>
    </source>
</evidence>
<dbReference type="InParanoid" id="A0A316W1E6"/>
<accession>A0A316W1E6</accession>
<sequence>MKRLGRQLFALRDPQQTHLDGYGQSHLMRAKVPLLARVEASLDAGGCEKSGYYGRIQGAGRQNMLVFFSVQRIAKRSTTRKMARVARLLYLLRRAFVQLVRPRLLVVRKVETDLSSSFLTMTGIEGRSRARIPVNACGSRERMDAREKPPTSSFGWVCQFASATAGAKQQDTMTKSALSVTHLQKSRPQAMKLHRSN</sequence>
<protein>
    <submittedName>
        <fullName evidence="1">Uncharacterized protein</fullName>
    </submittedName>
</protein>